<organism evidence="1 2">
    <name type="scientific">Linum tenue</name>
    <dbReference type="NCBI Taxonomy" id="586396"/>
    <lineage>
        <taxon>Eukaryota</taxon>
        <taxon>Viridiplantae</taxon>
        <taxon>Streptophyta</taxon>
        <taxon>Embryophyta</taxon>
        <taxon>Tracheophyta</taxon>
        <taxon>Spermatophyta</taxon>
        <taxon>Magnoliopsida</taxon>
        <taxon>eudicotyledons</taxon>
        <taxon>Gunneridae</taxon>
        <taxon>Pentapetalae</taxon>
        <taxon>rosids</taxon>
        <taxon>fabids</taxon>
        <taxon>Malpighiales</taxon>
        <taxon>Linaceae</taxon>
        <taxon>Linum</taxon>
    </lineage>
</organism>
<dbReference type="Proteomes" id="UP001154282">
    <property type="component" value="Unassembled WGS sequence"/>
</dbReference>
<name>A0AAV0J4N4_9ROSI</name>
<dbReference type="EMBL" id="CAMGYJ010000004">
    <property type="protein sequence ID" value="CAI0403873.1"/>
    <property type="molecule type" value="Genomic_DNA"/>
</dbReference>
<comment type="caution">
    <text evidence="1">The sequence shown here is derived from an EMBL/GenBank/DDBJ whole genome shotgun (WGS) entry which is preliminary data.</text>
</comment>
<accession>A0AAV0J4N4</accession>
<gene>
    <name evidence="1" type="ORF">LITE_LOCUS12240</name>
</gene>
<keyword evidence="2" id="KW-1185">Reference proteome</keyword>
<evidence type="ECO:0000313" key="2">
    <source>
        <dbReference type="Proteomes" id="UP001154282"/>
    </source>
</evidence>
<proteinExistence type="predicted"/>
<reference evidence="1" key="1">
    <citation type="submission" date="2022-08" db="EMBL/GenBank/DDBJ databases">
        <authorList>
            <person name="Gutierrez-Valencia J."/>
        </authorList>
    </citation>
    <scope>NUCLEOTIDE SEQUENCE</scope>
</reference>
<protein>
    <submittedName>
        <fullName evidence="1">Uncharacterized protein</fullName>
    </submittedName>
</protein>
<dbReference type="AlphaFoldDB" id="A0AAV0J4N4"/>
<evidence type="ECO:0000313" key="1">
    <source>
        <dbReference type="EMBL" id="CAI0403873.1"/>
    </source>
</evidence>
<sequence>MGRPTTVLGVGAIPTSGTSRFRDEGTGHRGCIPTWSSMAFGQQSSVW</sequence>